<sequence length="222" mass="22827">MTSSHDNRMLVIDSATEACSVALFENGELLAGDHRLLGRGHAEALVPMIAALPGRGRAGRIAVALGPGSFTGVRVGLAAARGLALAWGADVVGYPTLDLVAAIARAESGTRPVAVAMTGGHGEWFIEGYDTDGTIIRPLASLRPAEAAAASAEELVAGTQAKALVAARQFGEALEIWPDARRVTLLPPSTFTTDIQPLYGRAPDAKPMVAAAATDPKGAAQR</sequence>
<keyword evidence="3" id="KW-1185">Reference proteome</keyword>
<evidence type="ECO:0000313" key="2">
    <source>
        <dbReference type="EMBL" id="MFC0685730.1"/>
    </source>
</evidence>
<keyword evidence="2" id="KW-0808">Transferase</keyword>
<evidence type="ECO:0000313" key="3">
    <source>
        <dbReference type="Proteomes" id="UP001589858"/>
    </source>
</evidence>
<dbReference type="InterPro" id="IPR022496">
    <property type="entry name" value="T6A_TsaB"/>
</dbReference>
<dbReference type="Pfam" id="PF00814">
    <property type="entry name" value="TsaD"/>
    <property type="match status" value="1"/>
</dbReference>
<dbReference type="GO" id="GO:0061711">
    <property type="term" value="F:tRNA N(6)-L-threonylcarbamoyladenine synthase activity"/>
    <property type="evidence" value="ECO:0007669"/>
    <property type="project" value="UniProtKB-EC"/>
</dbReference>
<gene>
    <name evidence="2" type="primary">tsaB</name>
    <name evidence="2" type="ORF">ACFFF8_14100</name>
</gene>
<dbReference type="InterPro" id="IPR000905">
    <property type="entry name" value="Gcp-like_dom"/>
</dbReference>
<dbReference type="InterPro" id="IPR043129">
    <property type="entry name" value="ATPase_NBD"/>
</dbReference>
<feature type="domain" description="Gcp-like" evidence="1">
    <location>
        <begin position="39"/>
        <end position="135"/>
    </location>
</feature>
<dbReference type="Proteomes" id="UP001589858">
    <property type="component" value="Unassembled WGS sequence"/>
</dbReference>
<comment type="caution">
    <text evidence="2">The sequence shown here is derived from an EMBL/GenBank/DDBJ whole genome shotgun (WGS) entry which is preliminary data.</text>
</comment>
<reference evidence="2 3" key="1">
    <citation type="submission" date="2024-09" db="EMBL/GenBank/DDBJ databases">
        <authorList>
            <person name="Sun Q."/>
            <person name="Mori K."/>
        </authorList>
    </citation>
    <scope>NUCLEOTIDE SEQUENCE [LARGE SCALE GENOMIC DNA]</scope>
    <source>
        <strain evidence="2 3">CICC 11035S</strain>
    </source>
</reference>
<dbReference type="EMBL" id="JBHLTM010000055">
    <property type="protein sequence ID" value="MFC0685730.1"/>
    <property type="molecule type" value="Genomic_DNA"/>
</dbReference>
<dbReference type="RefSeq" id="WP_267219152.1">
    <property type="nucleotide sequence ID" value="NZ_JAPCWC010000003.1"/>
</dbReference>
<keyword evidence="2" id="KW-0012">Acyltransferase</keyword>
<evidence type="ECO:0000259" key="1">
    <source>
        <dbReference type="Pfam" id="PF00814"/>
    </source>
</evidence>
<dbReference type="EC" id="2.3.1.234" evidence="2"/>
<organism evidence="2 3">
    <name type="scientific">Novosphingobium clariflavum</name>
    <dbReference type="NCBI Taxonomy" id="2029884"/>
    <lineage>
        <taxon>Bacteria</taxon>
        <taxon>Pseudomonadati</taxon>
        <taxon>Pseudomonadota</taxon>
        <taxon>Alphaproteobacteria</taxon>
        <taxon>Sphingomonadales</taxon>
        <taxon>Sphingomonadaceae</taxon>
        <taxon>Novosphingobium</taxon>
    </lineage>
</organism>
<dbReference type="SUPFAM" id="SSF53067">
    <property type="entry name" value="Actin-like ATPase domain"/>
    <property type="match status" value="1"/>
</dbReference>
<name>A0ABV6S8Z8_9SPHN</name>
<proteinExistence type="predicted"/>
<accession>A0ABV6S8Z8</accession>
<dbReference type="NCBIfam" id="TIGR03725">
    <property type="entry name" value="T6A_YeaZ"/>
    <property type="match status" value="1"/>
</dbReference>
<protein>
    <submittedName>
        <fullName evidence="2">tRNA (Adenosine(37)-N6)-threonylcarbamoyltransferase complex dimerization subunit type 1 TsaB</fullName>
        <ecNumber evidence="2">2.3.1.234</ecNumber>
    </submittedName>
</protein>
<dbReference type="Gene3D" id="3.30.420.40">
    <property type="match status" value="2"/>
</dbReference>